<protein>
    <recommendedName>
        <fullName evidence="3">Sporulation protein cse60</fullName>
    </recommendedName>
</protein>
<gene>
    <name evidence="1" type="ORF">HNP39_002095</name>
</gene>
<dbReference type="Pfam" id="PF10957">
    <property type="entry name" value="Spore_Cse60"/>
    <property type="match status" value="1"/>
</dbReference>
<sequence length="63" mass="7289">MAYVLKVAVFDEEHEKDLQSEINLFLKGMDDDQIIDIKYNVAVICEQGGEQLYCFSALILYKK</sequence>
<dbReference type="Proteomes" id="UP000517315">
    <property type="component" value="Unassembled WGS sequence"/>
</dbReference>
<dbReference type="InterPro" id="IPR020296">
    <property type="entry name" value="Spore_Cse60"/>
</dbReference>
<accession>A0ABR6B2R3</accession>
<comment type="caution">
    <text evidence="1">The sequence shown here is derived from an EMBL/GenBank/DDBJ whole genome shotgun (WGS) entry which is preliminary data.</text>
</comment>
<proteinExistence type="predicted"/>
<dbReference type="EMBL" id="JACJIG010000003">
    <property type="protein sequence ID" value="MBA8918354.1"/>
    <property type="molecule type" value="Genomic_DNA"/>
</dbReference>
<evidence type="ECO:0000313" key="2">
    <source>
        <dbReference type="Proteomes" id="UP000517315"/>
    </source>
</evidence>
<organism evidence="1 2">
    <name type="scientific">Bacillus aerius</name>
    <dbReference type="NCBI Taxonomy" id="293388"/>
    <lineage>
        <taxon>Bacteria</taxon>
        <taxon>Bacillati</taxon>
        <taxon>Bacillota</taxon>
        <taxon>Bacilli</taxon>
        <taxon>Bacillales</taxon>
        <taxon>Bacillaceae</taxon>
        <taxon>Bacillus</taxon>
    </lineage>
</organism>
<evidence type="ECO:0000313" key="1">
    <source>
        <dbReference type="EMBL" id="MBA8918354.1"/>
    </source>
</evidence>
<evidence type="ECO:0008006" key="3">
    <source>
        <dbReference type="Google" id="ProtNLM"/>
    </source>
</evidence>
<reference evidence="1 2" key="1">
    <citation type="submission" date="2020-08" db="EMBL/GenBank/DDBJ databases">
        <title>Functional genomics of gut bacteria from endangered species of beetles.</title>
        <authorList>
            <person name="Carlos-Shanley C."/>
        </authorList>
    </citation>
    <scope>NUCLEOTIDE SEQUENCE [LARGE SCALE GENOMIC DNA]</scope>
    <source>
        <strain evidence="1 2">S00152</strain>
    </source>
</reference>
<name>A0ABR6B2R3_9BACI</name>
<keyword evidence="2" id="KW-1185">Reference proteome</keyword>